<evidence type="ECO:0000256" key="7">
    <source>
        <dbReference type="SAM" id="Phobius"/>
    </source>
</evidence>
<evidence type="ECO:0000256" key="4">
    <source>
        <dbReference type="ARBA" id="ARBA00023136"/>
    </source>
</evidence>
<comment type="subcellular location">
    <subcellularLocation>
        <location evidence="1">Endomembrane system</location>
        <topology evidence="1">Multi-pass membrane protein</topology>
    </subcellularLocation>
</comment>
<dbReference type="Proteomes" id="UP000478208">
    <property type="component" value="Unassembled WGS sequence"/>
</dbReference>
<feature type="transmembrane region" description="Helical" evidence="7">
    <location>
        <begin position="290"/>
        <end position="307"/>
    </location>
</feature>
<organism evidence="9 10">
    <name type="scientific">Winogradskyella endarachnes</name>
    <dbReference type="NCBI Taxonomy" id="2681965"/>
    <lineage>
        <taxon>Bacteria</taxon>
        <taxon>Pseudomonadati</taxon>
        <taxon>Bacteroidota</taxon>
        <taxon>Flavobacteriia</taxon>
        <taxon>Flavobacteriales</taxon>
        <taxon>Flavobacteriaceae</taxon>
        <taxon>Winogradskyella</taxon>
    </lineage>
</organism>
<evidence type="ECO:0000256" key="1">
    <source>
        <dbReference type="ARBA" id="ARBA00004127"/>
    </source>
</evidence>
<comment type="caution">
    <text evidence="9">The sequence shown here is derived from an EMBL/GenBank/DDBJ whole genome shotgun (WGS) entry which is preliminary data.</text>
</comment>
<dbReference type="AlphaFoldDB" id="A0A6L6UAL5"/>
<keyword evidence="4 7" id="KW-0472">Membrane</keyword>
<dbReference type="InterPro" id="IPR053934">
    <property type="entry name" value="HTTM_dom"/>
</dbReference>
<reference evidence="9 10" key="1">
    <citation type="submission" date="2019-12" db="EMBL/GenBank/DDBJ databases">
        <authorList>
            <person name="Li J."/>
        </authorList>
    </citation>
    <scope>NUCLEOTIDE SEQUENCE [LARGE SCALE GENOMIC DNA]</scope>
    <source>
        <strain evidence="9 10">HL2-2</strain>
    </source>
</reference>
<feature type="transmembrane region" description="Helical" evidence="7">
    <location>
        <begin position="204"/>
        <end position="222"/>
    </location>
</feature>
<evidence type="ECO:0000313" key="10">
    <source>
        <dbReference type="Proteomes" id="UP000478208"/>
    </source>
</evidence>
<evidence type="ECO:0000256" key="3">
    <source>
        <dbReference type="ARBA" id="ARBA00022989"/>
    </source>
</evidence>
<evidence type="ECO:0000256" key="5">
    <source>
        <dbReference type="ARBA" id="ARBA00023157"/>
    </source>
</evidence>
<keyword evidence="3 7" id="KW-1133">Transmembrane helix</keyword>
<dbReference type="GO" id="GO:0019842">
    <property type="term" value="F:vitamin binding"/>
    <property type="evidence" value="ECO:0007669"/>
    <property type="project" value="TreeGrafter"/>
</dbReference>
<dbReference type="GO" id="GO:0008488">
    <property type="term" value="F:gamma-glutamyl carboxylase activity"/>
    <property type="evidence" value="ECO:0007669"/>
    <property type="project" value="InterPro"/>
</dbReference>
<evidence type="ECO:0000313" key="9">
    <source>
        <dbReference type="EMBL" id="MUU79385.1"/>
    </source>
</evidence>
<evidence type="ECO:0000256" key="2">
    <source>
        <dbReference type="ARBA" id="ARBA00022692"/>
    </source>
</evidence>
<keyword evidence="2 7" id="KW-0812">Transmembrane</keyword>
<name>A0A6L6UAL5_9FLAO</name>
<dbReference type="PANTHER" id="PTHR12639">
    <property type="entry name" value="VITAMIN K-DEPENDENT GAMMA-CARBOXYLASE"/>
    <property type="match status" value="1"/>
</dbReference>
<evidence type="ECO:0000259" key="8">
    <source>
        <dbReference type="SMART" id="SM00752"/>
    </source>
</evidence>
<keyword evidence="6" id="KW-0456">Lyase</keyword>
<dbReference type="SMART" id="SM00752">
    <property type="entry name" value="HTTM"/>
    <property type="match status" value="1"/>
</dbReference>
<dbReference type="RefSeq" id="WP_157364457.1">
    <property type="nucleotide sequence ID" value="NZ_WOWS01000005.1"/>
</dbReference>
<dbReference type="EMBL" id="WOWS01000005">
    <property type="protein sequence ID" value="MUU79385.1"/>
    <property type="molecule type" value="Genomic_DNA"/>
</dbReference>
<dbReference type="GO" id="GO:0012505">
    <property type="term" value="C:endomembrane system"/>
    <property type="evidence" value="ECO:0007669"/>
    <property type="project" value="UniProtKB-SubCell"/>
</dbReference>
<protein>
    <recommendedName>
        <fullName evidence="8">HTTM-like domain-containing protein</fullName>
    </recommendedName>
</protein>
<feature type="domain" description="HTTM-like" evidence="8">
    <location>
        <begin position="6"/>
        <end position="265"/>
    </location>
</feature>
<feature type="transmembrane region" description="Helical" evidence="7">
    <location>
        <begin position="63"/>
        <end position="80"/>
    </location>
</feature>
<feature type="transmembrane region" description="Helical" evidence="7">
    <location>
        <begin position="12"/>
        <end position="38"/>
    </location>
</feature>
<sequence>MTKFLFKHIDNSGLIVFRIIFGLLCALEAFGAIFTGWVKRTLIDPEFTFSFIGFEWLQPLPDYWMYVYYIIMGLFGLFIMLGFKYRFSMLTFALLWTGTYLMQKSSYNNHYYLLVLLSFIMVIMPANRYASIDVKLKPSLKSISMPNWCKWVFVFQLFILYTYASIAKIYPDWLDTTVIAILMKSKASYPIIGELLQQTSVHYILAYGGILFDGLIIPLLLFKPTRKYAFFASIFFHLFNSIVFQIGIFPYMSLAFSLFFFEPKVIRNIFLKRKSLYKANEISIPKHKTIMLSLFSIYFLIQIALPIRHHFIQDNVLWTEEGHRLSWRMMLRSKSGRTKYTIINAETNAVIPFRIDDYLTKKQQRGAKSKPDVIWQFAQHLKKEFAEKGITIKVFVKSYVSINGKPKKQLIDPNVDIANEEWHHFKHHSWILPSEDN</sequence>
<proteinExistence type="predicted"/>
<gene>
    <name evidence="9" type="ORF">GN138_13095</name>
</gene>
<dbReference type="InterPro" id="IPR011020">
    <property type="entry name" value="HTTM-like"/>
</dbReference>
<accession>A0A6L6UAL5</accession>
<feature type="transmembrane region" description="Helical" evidence="7">
    <location>
        <begin position="148"/>
        <end position="166"/>
    </location>
</feature>
<keyword evidence="10" id="KW-1185">Reference proteome</keyword>
<keyword evidence="5" id="KW-1015">Disulfide bond</keyword>
<dbReference type="InterPro" id="IPR053935">
    <property type="entry name" value="VKGC_lumenal_dom"/>
</dbReference>
<dbReference type="PANTHER" id="PTHR12639:SF7">
    <property type="entry name" value="HTTM DOMAIN-CONTAINING PROTEIN"/>
    <property type="match status" value="1"/>
</dbReference>
<dbReference type="Pfam" id="PF22777">
    <property type="entry name" value="VKGC_lumenal_dom"/>
    <property type="match status" value="1"/>
</dbReference>
<dbReference type="Pfam" id="PF05090">
    <property type="entry name" value="HTTM"/>
    <property type="match status" value="1"/>
</dbReference>
<dbReference type="InterPro" id="IPR007782">
    <property type="entry name" value="VKG_COase"/>
</dbReference>
<evidence type="ECO:0000256" key="6">
    <source>
        <dbReference type="ARBA" id="ARBA00023239"/>
    </source>
</evidence>
<feature type="transmembrane region" description="Helical" evidence="7">
    <location>
        <begin position="109"/>
        <end position="127"/>
    </location>
</feature>